<protein>
    <submittedName>
        <fullName evidence="1">Uncharacterized protein</fullName>
    </submittedName>
</protein>
<proteinExistence type="predicted"/>
<reference evidence="1 2" key="1">
    <citation type="journal article" date="2020" name="Viruses">
        <title>Diversity and Host Interactions Among Virulent and Temperate Baltic Sea Flavobacterium Phages.</title>
        <authorList>
            <person name="Nilsson E."/>
            <person name="Bayfield O.W."/>
            <person name="Lundin D."/>
            <person name="Antson A.A."/>
            <person name="Holmfeldt K."/>
        </authorList>
    </citation>
    <scope>NUCLEOTIDE SEQUENCE [LARGE SCALE GENOMIC DNA]</scope>
</reference>
<name>A0A6B9LM37_9CAUD</name>
<organism evidence="1 2">
    <name type="scientific">Flavobacterium phage vB_FspS_laban6-1</name>
    <dbReference type="NCBI Taxonomy" id="2686250"/>
    <lineage>
        <taxon>Viruses</taxon>
        <taxon>Duplodnaviria</taxon>
        <taxon>Heunggongvirae</taxon>
        <taxon>Uroviricota</taxon>
        <taxon>Caudoviricetes</taxon>
        <taxon>Duneviridae</taxon>
        <taxon>Labanvirus</taxon>
        <taxon>Labanvirus laban</taxon>
    </lineage>
</organism>
<dbReference type="EMBL" id="MN812211">
    <property type="protein sequence ID" value="QHB38984.1"/>
    <property type="molecule type" value="Genomic_DNA"/>
</dbReference>
<gene>
    <name evidence="1" type="ORF">laban61_gp013</name>
</gene>
<evidence type="ECO:0000313" key="1">
    <source>
        <dbReference type="EMBL" id="QHB38984.1"/>
    </source>
</evidence>
<evidence type="ECO:0000313" key="2">
    <source>
        <dbReference type="Proteomes" id="UP000465101"/>
    </source>
</evidence>
<accession>A0A6B9LM37</accession>
<keyword evidence="2" id="KW-1185">Reference proteome</keyword>
<sequence length="59" mass="7109">MATTKNPYDKKELKKALNTIKFWYKILLETEYMNDLDNRLEYQSAINIIKEHKKKMKGS</sequence>
<dbReference type="Proteomes" id="UP000465101">
    <property type="component" value="Segment"/>
</dbReference>